<evidence type="ECO:0000256" key="2">
    <source>
        <dbReference type="ARBA" id="ARBA00023136"/>
    </source>
</evidence>
<evidence type="ECO:0000313" key="10">
    <source>
        <dbReference type="Proteomes" id="UP000045840"/>
    </source>
</evidence>
<dbReference type="Proteomes" id="UP000045840">
    <property type="component" value="Unassembled WGS sequence"/>
</dbReference>
<protein>
    <submittedName>
        <fullName evidence="7 8">OMPA family outer membrane porin</fullName>
    </submittedName>
</protein>
<reference evidence="10" key="2">
    <citation type="submission" date="2015-03" db="EMBL/GenBank/DDBJ databases">
        <authorList>
            <consortium name="Pathogen Informatics"/>
        </authorList>
    </citation>
    <scope>NUCLEOTIDE SEQUENCE [LARGE SCALE GENOMIC DNA]</scope>
    <source>
        <strain evidence="10">A125KOH2</strain>
    </source>
</reference>
<dbReference type="PROSITE" id="PS51123">
    <property type="entry name" value="OMPA_2"/>
    <property type="match status" value="1"/>
</dbReference>
<evidence type="ECO:0000256" key="1">
    <source>
        <dbReference type="ARBA" id="ARBA00004442"/>
    </source>
</evidence>
<dbReference type="InterPro" id="IPR006665">
    <property type="entry name" value="OmpA-like"/>
</dbReference>
<dbReference type="PRINTS" id="PR01021">
    <property type="entry name" value="OMPADOMAIN"/>
</dbReference>
<feature type="domain" description="OmpA-like" evidence="6">
    <location>
        <begin position="430"/>
        <end position="550"/>
    </location>
</feature>
<dbReference type="PANTHER" id="PTHR30329">
    <property type="entry name" value="STATOR ELEMENT OF FLAGELLAR MOTOR COMPLEX"/>
    <property type="match status" value="1"/>
</dbReference>
<evidence type="ECO:0000256" key="3">
    <source>
        <dbReference type="ARBA" id="ARBA00023237"/>
    </source>
</evidence>
<dbReference type="EMBL" id="CQAZ01000023">
    <property type="protein sequence ID" value="CNH99564.1"/>
    <property type="molecule type" value="Genomic_DNA"/>
</dbReference>
<comment type="subcellular location">
    <subcellularLocation>
        <location evidence="1">Cell outer membrane</location>
    </subcellularLocation>
</comment>
<dbReference type="Pfam" id="PF00691">
    <property type="entry name" value="OmpA"/>
    <property type="match status" value="1"/>
</dbReference>
<dbReference type="STRING" id="1288385.ERS137968_01051"/>
<name>A0A0T9Q7P2_9GAMM</name>
<keyword evidence="3" id="KW-0998">Cell outer membrane</keyword>
<dbReference type="InterPro" id="IPR006664">
    <property type="entry name" value="OMP_bac"/>
</dbReference>
<evidence type="ECO:0000313" key="8">
    <source>
        <dbReference type="EMBL" id="CRY65040.1"/>
    </source>
</evidence>
<evidence type="ECO:0000313" key="7">
    <source>
        <dbReference type="EMBL" id="CNH99564.1"/>
    </source>
</evidence>
<evidence type="ECO:0000256" key="4">
    <source>
        <dbReference type="PROSITE-ProRule" id="PRU00473"/>
    </source>
</evidence>
<keyword evidence="9" id="KW-1185">Reference proteome</keyword>
<evidence type="ECO:0000256" key="5">
    <source>
        <dbReference type="SAM" id="Phobius"/>
    </source>
</evidence>
<gene>
    <name evidence="7" type="primary">yiaD_2</name>
    <name evidence="7" type="ORF">ERS008529_02756</name>
    <name evidence="8" type="ORF">ERS137968_01051</name>
</gene>
<dbReference type="Proteomes" id="UP000044625">
    <property type="component" value="Unassembled WGS sequence"/>
</dbReference>
<keyword evidence="5" id="KW-1133">Transmembrane helix</keyword>
<proteinExistence type="predicted"/>
<dbReference type="OrthoDB" id="345640at2"/>
<reference evidence="7" key="1">
    <citation type="submission" date="2015-03" db="EMBL/GenBank/DDBJ databases">
        <authorList>
            <person name="Murphy D."/>
        </authorList>
    </citation>
    <scope>NUCLEOTIDE SEQUENCE [LARGE SCALE GENOMIC DNA]</scope>
    <source>
        <strain evidence="7">A125KOH2</strain>
    </source>
</reference>
<dbReference type="PANTHER" id="PTHR30329:SF21">
    <property type="entry name" value="LIPOPROTEIN YIAD-RELATED"/>
    <property type="match status" value="1"/>
</dbReference>
<dbReference type="GO" id="GO:0009279">
    <property type="term" value="C:cell outer membrane"/>
    <property type="evidence" value="ECO:0007669"/>
    <property type="project" value="UniProtKB-SubCell"/>
</dbReference>
<organism evidence="7 10">
    <name type="scientific">Yersinia pekkanenii</name>
    <dbReference type="NCBI Taxonomy" id="1288385"/>
    <lineage>
        <taxon>Bacteria</taxon>
        <taxon>Pseudomonadati</taxon>
        <taxon>Pseudomonadota</taxon>
        <taxon>Gammaproteobacteria</taxon>
        <taxon>Enterobacterales</taxon>
        <taxon>Yersiniaceae</taxon>
        <taxon>Yersinia</taxon>
    </lineage>
</organism>
<dbReference type="SUPFAM" id="SSF103088">
    <property type="entry name" value="OmpA-like"/>
    <property type="match status" value="1"/>
</dbReference>
<accession>A0A0T9Q7P2</accession>
<dbReference type="CDD" id="cd07185">
    <property type="entry name" value="OmpA_C-like"/>
    <property type="match status" value="1"/>
</dbReference>
<keyword evidence="5" id="KW-0812">Transmembrane</keyword>
<keyword evidence="2 4" id="KW-0472">Membrane</keyword>
<dbReference type="InterPro" id="IPR036737">
    <property type="entry name" value="OmpA-like_sf"/>
</dbReference>
<reference evidence="8 9" key="3">
    <citation type="submission" date="2015-03" db="EMBL/GenBank/DDBJ databases">
        <authorList>
            <consortium name="Pathogen Informatics"/>
            <person name="Murphy D."/>
        </authorList>
    </citation>
    <scope>NUCLEOTIDE SEQUENCE [LARGE SCALE GENOMIC DNA]</scope>
    <source>
        <strain evidence="9">type strain: CIP110230</strain>
        <strain evidence="8">Type strain: CIP110230</strain>
    </source>
</reference>
<dbReference type="RefSeq" id="WP_049613728.1">
    <property type="nucleotide sequence ID" value="NZ_CAWMMU010000004.1"/>
</dbReference>
<dbReference type="Gene3D" id="3.30.1330.60">
    <property type="entry name" value="OmpA-like domain"/>
    <property type="match status" value="1"/>
</dbReference>
<dbReference type="EMBL" id="CWJL01000004">
    <property type="protein sequence ID" value="CRY65040.1"/>
    <property type="molecule type" value="Genomic_DNA"/>
</dbReference>
<dbReference type="InterPro" id="IPR050330">
    <property type="entry name" value="Bact_OuterMem_StrucFunc"/>
</dbReference>
<feature type="transmembrane region" description="Helical" evidence="5">
    <location>
        <begin position="37"/>
        <end position="54"/>
    </location>
</feature>
<dbReference type="PROSITE" id="PS51257">
    <property type="entry name" value="PROKAR_LIPOPROTEIN"/>
    <property type="match status" value="1"/>
</dbReference>
<dbReference type="AlphaFoldDB" id="A0A0T9Q7P2"/>
<evidence type="ECO:0000313" key="9">
    <source>
        <dbReference type="Proteomes" id="UP000044625"/>
    </source>
</evidence>
<evidence type="ECO:0000259" key="6">
    <source>
        <dbReference type="PROSITE" id="PS51123"/>
    </source>
</evidence>
<sequence length="556" mass="62202">MFKIKLNKTLVLLWLAASCALITSVSFQGNTLWNNVIFIVFLALLVITVCWHYAHKPAHQQPEPAQRPQPVVAQPADQGNTVILILGPYAAKWFSNPATADNTRFSSHAIWILIPDPETLQKRLKHIAAHHPSAQVLAFFPFLPDVYENTSIIISQLAKWQNSFSALSLPTPLSCVLTIYIQLSNERLSHNSDNAYWTGDINLANQKALDITAAFQSLSQKLESQDTNNTRFAAQRYAMAHNLFIWLNQSGVTSALQTLFSHTSFQLTDVILSDNGKGFIKHGAWSAWLEKTLGILPGLASALSLPPFPKVINWRKPQVIDAVKPPMIMPISRPKWLWSLCFVTLLLALHMAHTLSQEKVRYKQFNQQIVSLDNINNISIQHIADNIVKLSDMGKILSACVNSFDITRWGFSQCEPLLNQINQRIEIYQDIPMFSSAQMVPLFDSNSTTLKLNTQTNDMLASLLLLVENNQGSKILIVGHSDNTGNASFNMKLSEQRALVVRDWLIKYSSRSAENFIIRGVGALEPVASNDTKAGQEQNRRVEVLLLPIHNQNVGA</sequence>